<geneLocation type="plasmid" evidence="12">
    <name>unnamed3</name>
</geneLocation>
<dbReference type="NCBIfam" id="TIGR00234">
    <property type="entry name" value="tyrS"/>
    <property type="match status" value="1"/>
</dbReference>
<dbReference type="InterPro" id="IPR014729">
    <property type="entry name" value="Rossmann-like_a/b/a_fold"/>
</dbReference>
<dbReference type="EMBL" id="JACXXJ020000004">
    <property type="protein sequence ID" value="MBF2714326.1"/>
    <property type="molecule type" value="Genomic_DNA"/>
</dbReference>
<dbReference type="Proteomes" id="UP000655037">
    <property type="component" value="Unassembled WGS sequence"/>
</dbReference>
<dbReference type="GO" id="GO:0006437">
    <property type="term" value="P:tyrosyl-tRNA aminoacylation"/>
    <property type="evidence" value="ECO:0007669"/>
    <property type="project" value="UniProtKB-UniRule"/>
</dbReference>
<comment type="similarity">
    <text evidence="10">Belongs to the class-I aminoacyl-tRNA synthetase family.</text>
</comment>
<evidence type="ECO:0000256" key="7">
    <source>
        <dbReference type="ARBA" id="ARBA00048248"/>
    </source>
</evidence>
<dbReference type="SUPFAM" id="SSF55174">
    <property type="entry name" value="Alpha-L RNA-binding motif"/>
    <property type="match status" value="1"/>
</dbReference>
<keyword evidence="9" id="KW-0694">RNA-binding</keyword>
<name>A0AAE2RCV5_AGRVI</name>
<dbReference type="GO" id="GO:0003723">
    <property type="term" value="F:RNA binding"/>
    <property type="evidence" value="ECO:0007669"/>
    <property type="project" value="UniProtKB-KW"/>
</dbReference>
<evidence type="ECO:0000256" key="8">
    <source>
        <dbReference type="NCBIfam" id="TIGR00234"/>
    </source>
</evidence>
<organism evidence="12 13">
    <name type="scientific">Agrobacterium vitis</name>
    <name type="common">Rhizobium vitis</name>
    <dbReference type="NCBI Taxonomy" id="373"/>
    <lineage>
        <taxon>Bacteria</taxon>
        <taxon>Pseudomonadati</taxon>
        <taxon>Pseudomonadota</taxon>
        <taxon>Alphaproteobacteria</taxon>
        <taxon>Hyphomicrobiales</taxon>
        <taxon>Rhizobiaceae</taxon>
        <taxon>Rhizobium/Agrobacterium group</taxon>
        <taxon>Agrobacterium</taxon>
    </lineage>
</organism>
<accession>A0AAE2RCV5</accession>
<dbReference type="GO" id="GO:0004831">
    <property type="term" value="F:tyrosine-tRNA ligase activity"/>
    <property type="evidence" value="ECO:0007669"/>
    <property type="project" value="UniProtKB-UniRule"/>
</dbReference>
<dbReference type="PROSITE" id="PS00178">
    <property type="entry name" value="AA_TRNA_LIGASE_I"/>
    <property type="match status" value="1"/>
</dbReference>
<dbReference type="Pfam" id="PF01479">
    <property type="entry name" value="S4"/>
    <property type="match status" value="1"/>
</dbReference>
<comment type="catalytic activity">
    <reaction evidence="7">
        <text>tRNA(Tyr) + L-tyrosine + ATP = L-tyrosyl-tRNA(Tyr) + AMP + diphosphate + H(+)</text>
        <dbReference type="Rhea" id="RHEA:10220"/>
        <dbReference type="Rhea" id="RHEA-COMP:9706"/>
        <dbReference type="Rhea" id="RHEA-COMP:9707"/>
        <dbReference type="ChEBI" id="CHEBI:15378"/>
        <dbReference type="ChEBI" id="CHEBI:30616"/>
        <dbReference type="ChEBI" id="CHEBI:33019"/>
        <dbReference type="ChEBI" id="CHEBI:58315"/>
        <dbReference type="ChEBI" id="CHEBI:78442"/>
        <dbReference type="ChEBI" id="CHEBI:78536"/>
        <dbReference type="ChEBI" id="CHEBI:456215"/>
        <dbReference type="EC" id="6.1.1.1"/>
    </reaction>
</comment>
<dbReference type="PANTHER" id="PTHR11766:SF1">
    <property type="entry name" value="TYROSINE--TRNA LIGASE"/>
    <property type="match status" value="1"/>
</dbReference>
<dbReference type="InterPro" id="IPR024088">
    <property type="entry name" value="Tyr-tRNA-ligase_bac-type"/>
</dbReference>
<dbReference type="InterPro" id="IPR036986">
    <property type="entry name" value="S4_RNA-bd_sf"/>
</dbReference>
<reference evidence="12" key="1">
    <citation type="submission" date="2020-11" db="EMBL/GenBank/DDBJ databases">
        <title>Agrobacterium vitis strain K377 genome.</title>
        <authorList>
            <person name="Xi H."/>
        </authorList>
    </citation>
    <scope>NUCLEOTIDE SEQUENCE</scope>
    <source>
        <strain evidence="12">K377</strain>
        <plasmid evidence="12">unnamed3</plasmid>
    </source>
</reference>
<evidence type="ECO:0000259" key="11">
    <source>
        <dbReference type="Pfam" id="PF01479"/>
    </source>
</evidence>
<protein>
    <recommendedName>
        <fullName evidence="1 8">Tyrosine--tRNA ligase</fullName>
        <ecNumber evidence="1 8">6.1.1.1</ecNumber>
    </recommendedName>
</protein>
<proteinExistence type="inferred from homology"/>
<evidence type="ECO:0000256" key="4">
    <source>
        <dbReference type="ARBA" id="ARBA00022840"/>
    </source>
</evidence>
<dbReference type="Pfam" id="PF00579">
    <property type="entry name" value="tRNA-synt_1b"/>
    <property type="match status" value="1"/>
</dbReference>
<keyword evidence="12" id="KW-0614">Plasmid</keyword>
<comment type="caution">
    <text evidence="12">The sequence shown here is derived from an EMBL/GenBank/DDBJ whole genome shotgun (WGS) entry which is preliminary data.</text>
</comment>
<feature type="domain" description="RNA-binding S4" evidence="11">
    <location>
        <begin position="347"/>
        <end position="375"/>
    </location>
</feature>
<dbReference type="EC" id="6.1.1.1" evidence="1 8"/>
<dbReference type="InterPro" id="IPR002942">
    <property type="entry name" value="S4_RNA-bd"/>
</dbReference>
<keyword evidence="5 10" id="KW-0648">Protein biosynthesis</keyword>
<dbReference type="Gene3D" id="1.10.240.10">
    <property type="entry name" value="Tyrosyl-Transfer RNA Synthetase"/>
    <property type="match status" value="1"/>
</dbReference>
<evidence type="ECO:0000256" key="9">
    <source>
        <dbReference type="PROSITE-ProRule" id="PRU00182"/>
    </source>
</evidence>
<dbReference type="GO" id="GO:0005524">
    <property type="term" value="F:ATP binding"/>
    <property type="evidence" value="ECO:0007669"/>
    <property type="project" value="UniProtKB-KW"/>
</dbReference>
<dbReference type="PROSITE" id="PS50889">
    <property type="entry name" value="S4"/>
    <property type="match status" value="1"/>
</dbReference>
<dbReference type="CDD" id="cd00805">
    <property type="entry name" value="TyrRS_core"/>
    <property type="match status" value="1"/>
</dbReference>
<dbReference type="CDD" id="cd00165">
    <property type="entry name" value="S4"/>
    <property type="match status" value="1"/>
</dbReference>
<evidence type="ECO:0000256" key="5">
    <source>
        <dbReference type="ARBA" id="ARBA00022917"/>
    </source>
</evidence>
<keyword evidence="2 10" id="KW-0436">Ligase</keyword>
<evidence type="ECO:0000256" key="10">
    <source>
        <dbReference type="RuleBase" id="RU363036"/>
    </source>
</evidence>
<keyword evidence="4 10" id="KW-0067">ATP-binding</keyword>
<evidence type="ECO:0000256" key="2">
    <source>
        <dbReference type="ARBA" id="ARBA00022598"/>
    </source>
</evidence>
<evidence type="ECO:0000313" key="12">
    <source>
        <dbReference type="EMBL" id="MBF2714326.1"/>
    </source>
</evidence>
<evidence type="ECO:0000256" key="6">
    <source>
        <dbReference type="ARBA" id="ARBA00023146"/>
    </source>
</evidence>
<dbReference type="InterPro" id="IPR002307">
    <property type="entry name" value="Tyr-tRNA-ligase"/>
</dbReference>
<dbReference type="AlphaFoldDB" id="A0AAE2RCV5"/>
<dbReference type="Gene3D" id="3.40.50.620">
    <property type="entry name" value="HUPs"/>
    <property type="match status" value="1"/>
</dbReference>
<sequence>MLDFLLSDIAIMEPKNGLQDKLELAEKQNRKLRIKLGFDPTAPDLHLGHAVVLRKLREFQQCGHKIVVIIGDFTAMIGDPTGRNKTRPPLSDKEVSENAETYIRQLGKIIDVNDIEVRRNSEWHSALDLARMIKLLSKVTVAQILQREDFRKRLDADLPIYQHELLYPILQGYDSIMVNADIELGGTDQLFNNLMGRTLQESHGQLGQAVITMPLLVGTDGTDKMSKSKANYIGLTEDPENIYGKIMSIPDSLAGEYVRLTTTFDAIKKQEMLDKLANGENPMVVKKAIAENVVASYYSADIAAAAAAHFQRTVQNRNPSTQDYQILNLPEIRKTLPEQPTFLDLCHFAMPQNTRSQIRRLITEGGVRVNGEKIENFQTLPSLDDGLKLQIGRRNLFILAEKDH</sequence>
<evidence type="ECO:0000313" key="13">
    <source>
        <dbReference type="Proteomes" id="UP000655037"/>
    </source>
</evidence>
<dbReference type="RefSeq" id="WP_156538366.1">
    <property type="nucleotide sequence ID" value="NZ_JACXXJ020000004.1"/>
</dbReference>
<dbReference type="PRINTS" id="PR01040">
    <property type="entry name" value="TRNASYNTHTYR"/>
</dbReference>
<dbReference type="PANTHER" id="PTHR11766">
    <property type="entry name" value="TYROSYL-TRNA SYNTHETASE"/>
    <property type="match status" value="1"/>
</dbReference>
<evidence type="ECO:0000256" key="1">
    <source>
        <dbReference type="ARBA" id="ARBA00013160"/>
    </source>
</evidence>
<dbReference type="InterPro" id="IPR002305">
    <property type="entry name" value="aa-tRNA-synth_Ic"/>
</dbReference>
<dbReference type="Gene3D" id="3.10.290.10">
    <property type="entry name" value="RNA-binding S4 domain"/>
    <property type="match status" value="1"/>
</dbReference>
<gene>
    <name evidence="12" type="ORF">IEI95_008765</name>
</gene>
<dbReference type="InterPro" id="IPR001412">
    <property type="entry name" value="aa-tRNA-synth_I_CS"/>
</dbReference>
<keyword evidence="6 10" id="KW-0030">Aminoacyl-tRNA synthetase</keyword>
<evidence type="ECO:0000256" key="3">
    <source>
        <dbReference type="ARBA" id="ARBA00022741"/>
    </source>
</evidence>
<dbReference type="SUPFAM" id="SSF52374">
    <property type="entry name" value="Nucleotidylyl transferase"/>
    <property type="match status" value="1"/>
</dbReference>
<keyword evidence="3 10" id="KW-0547">Nucleotide-binding</keyword>
<dbReference type="GO" id="GO:0005829">
    <property type="term" value="C:cytosol"/>
    <property type="evidence" value="ECO:0007669"/>
    <property type="project" value="TreeGrafter"/>
</dbReference>